<reference evidence="2 3" key="1">
    <citation type="submission" date="2024-02" db="EMBL/GenBank/DDBJ databases">
        <authorList>
            <person name="Chen Y."/>
            <person name="Shah S."/>
            <person name="Dougan E. K."/>
            <person name="Thang M."/>
            <person name="Chan C."/>
        </authorList>
    </citation>
    <scope>NUCLEOTIDE SEQUENCE [LARGE SCALE GENOMIC DNA]</scope>
</reference>
<evidence type="ECO:0008006" key="4">
    <source>
        <dbReference type="Google" id="ProtNLM"/>
    </source>
</evidence>
<feature type="region of interest" description="Disordered" evidence="1">
    <location>
        <begin position="551"/>
        <end position="606"/>
    </location>
</feature>
<feature type="compositionally biased region" description="Polar residues" evidence="1">
    <location>
        <begin position="1305"/>
        <end position="1318"/>
    </location>
</feature>
<dbReference type="Gene3D" id="3.30.420.10">
    <property type="entry name" value="Ribonuclease H-like superfamily/Ribonuclease H"/>
    <property type="match status" value="1"/>
</dbReference>
<gene>
    <name evidence="2" type="ORF">CCMP2556_LOCUS50880</name>
</gene>
<evidence type="ECO:0000313" key="2">
    <source>
        <dbReference type="EMBL" id="CAK9109279.1"/>
    </source>
</evidence>
<dbReference type="EMBL" id="CAXAMN010027195">
    <property type="protein sequence ID" value="CAK9109279.1"/>
    <property type="molecule type" value="Genomic_DNA"/>
</dbReference>
<dbReference type="InterPro" id="IPR036397">
    <property type="entry name" value="RNaseH_sf"/>
</dbReference>
<feature type="region of interest" description="Disordered" evidence="1">
    <location>
        <begin position="475"/>
        <end position="516"/>
    </location>
</feature>
<dbReference type="SUPFAM" id="SSF53098">
    <property type="entry name" value="Ribonuclease H-like"/>
    <property type="match status" value="1"/>
</dbReference>
<comment type="caution">
    <text evidence="2">The sequence shown here is derived from an EMBL/GenBank/DDBJ whole genome shotgun (WGS) entry which is preliminary data.</text>
</comment>
<dbReference type="Proteomes" id="UP001642484">
    <property type="component" value="Unassembled WGS sequence"/>
</dbReference>
<name>A0ABP0SAG3_9DINO</name>
<feature type="compositionally biased region" description="Acidic residues" evidence="1">
    <location>
        <begin position="1294"/>
        <end position="1304"/>
    </location>
</feature>
<protein>
    <recommendedName>
        <fullName evidence="4">Copia protein</fullName>
    </recommendedName>
</protein>
<organism evidence="2 3">
    <name type="scientific">Durusdinium trenchii</name>
    <dbReference type="NCBI Taxonomy" id="1381693"/>
    <lineage>
        <taxon>Eukaryota</taxon>
        <taxon>Sar</taxon>
        <taxon>Alveolata</taxon>
        <taxon>Dinophyceae</taxon>
        <taxon>Suessiales</taxon>
        <taxon>Symbiodiniaceae</taxon>
        <taxon>Durusdinium</taxon>
    </lineage>
</organism>
<keyword evidence="3" id="KW-1185">Reference proteome</keyword>
<feature type="region of interest" description="Disordered" evidence="1">
    <location>
        <begin position="1254"/>
        <end position="1343"/>
    </location>
</feature>
<proteinExistence type="predicted"/>
<evidence type="ECO:0000256" key="1">
    <source>
        <dbReference type="SAM" id="MobiDB-lite"/>
    </source>
</evidence>
<sequence length="2012" mass="228397">MASDSTGGASTRLERFDGSDPSLYKRWRRRAALMIISLPNTYPAEKYGPKLIEFLAGEAELAVEHIPVEDLAKSGGERLVFKALDERFKPLEKDDMNEALKEFFFETAIRSGEPMKAFITRFVTVERKLREQGVTLPDEVQGWFMLRKLHLDTNQEAMILTATRGSFKIGDVSQAVRAILANTKGTHKTNQKDTFVVTDEQDRDTDVGWDEDQELLQVLAAELQENDNYEEEELLDTFESYKQEVHIVEADWPTQEDYDLLLDQTASEIELGLDAFMIQGGGESDDSQRSVMLDPWSAPVPLIFREQCSTALGPSTVMNDVQHVHFEVFHEDDDQGGVEYTAAALETHGIPDTACRRMSPGSHQLLESLQMGHLMPMDQHLDQQYDSEDDSPRTFKAYVEMRDNKKIHRLNQESFRGVGQTEESVQPTPSSSMWFHLFPNDRAIRERERFHVTDVPECSELADDSCGPVQFAFTTRNDTSTKEERGSDEHESTTTHEGRRHGGRESEAPGTPGVLDAVDHGIAEQERRSQGACGKGDHMDAEHVRWATEGGEDPLEVGGEQHHPSSCRGCIDSPTSHMSDSTDESNDSQSGVADITDIGGQSMNRKTRRKLRRVIEALESYDCHEAWQKSCQDAGWEGPDICEVFSVPRVSHEGRDHGLRSGDCFDLQLGDDLLNPEIRNQVYRRIAETKPLICIVCPPCTYFSTIRQPCEDQSKEQDERKKAMTLLLFGIEVCKLQLRQGRYFLFEHPVHARSWKCQALGELSGSEGVAMVVLDMCMFGMKDVDTGTPIKKGTRLIGNMDKDIMDKLGHTCDKNHDHQVCEGQVRHAGKWVNRTRLAQVYPRQFCQVVCECIVQQKRRREQGHSPRSEVLAVEAVGKHEGEHHVRESIRRAHQNLGHPSTERFCLMLKHAGASESALRYAREYKCPICESHQGLKAPKVSKVRRTFEFNSGVCCDTFDLEILGKKVSFLSVICEGTSFHLVMPLWAGRNAEETRRAYRKHWKATFGAPKRLFADNGSEFEGPFQEGLWLDGTSDERSAGFSPWQNGVFGQQARIPGMVYGGEDNLHVGINSGYLAGDASFVRSVQMRQEARKAFIDADSEDRIRRAVLKCSPEQLRRLRAEDEASIRLIPQELIDWSHVISKRGVATYHDISADRRPPSEEAESGRDYWELNGILLRRIHVQPRNHLYVPLEADEPPVDLARLNSRRKTMINYQNMIAVKKEMFDDWREVGGGDKQADWTGCTVFTIKRQREENEQLQDLSTDAYDGPRTHPVPMQEDAPTGTPSLSYTPTEVPEDEPVDSTEDNNTGQMITSTEPTHPTPTDMPSASPAEVTSSNSYGPVRETPLTRAMRQDLSRLDTGRRQSRNIHDTLQAEMDTGQWTDKTRKWKISWDDGVLIRLHGYQQGPFKPSEKTCPIPLQWLTGKRYSLIRTEGIDGYTVVIDEDFNKPAQQHTELQQWTGYSVFEIKMPDLEHDIPEGEHEIYEVTIWDGLNKNKDLVLEESKRAEVEKLFKYKALKIIPPHEAQQIRRKKGRILPSRFVITEKPDEKEPGKYKKKARWCIRGYLDPDLHKLEKQAPTLSSEALSLILQVSASMNWPLNIGDVEGAFLQGDQLHRDEGPLYIEPPPGGMPGDTEYHGSLAVHVDDLICTGTAMFKQHVTDKLRALYPFKHWKTDGGEFLGRQIHRTDEGFIIEQREYAEKLNTIKISRERKREKDQPLNEREKSQLRGVAGGLNWLSTATRPDLAAMTAKIQQNIQNGTVEHIAEANKAVAKARDFKHVAVKVIPIDLQQLTILVTADASWATETDLKSQSAYMVCATTKAMHEGKATPLTPLKWKSQKQERAVSSTLAAELYTVSKGVAEAVWTKQFFLEILNSEYNLNNIDKLRNNVDVIAVTDNKPLYDHVRNDTGMIQDKRQAIEVLLLRRDVKEHQVSMRWIDTKQMLVDCMTKLTVKPTLLRHVLHSNSYAIMEEQSMLEAKRTQRQHRKSHMLQPGMCEIQDTEDGPMCDRTMG</sequence>
<evidence type="ECO:0000313" key="3">
    <source>
        <dbReference type="Proteomes" id="UP001642484"/>
    </source>
</evidence>
<accession>A0ABP0SAG3</accession>
<dbReference type="InterPro" id="IPR012337">
    <property type="entry name" value="RNaseH-like_sf"/>
</dbReference>
<feature type="compositionally biased region" description="Basic and acidic residues" evidence="1">
    <location>
        <begin position="479"/>
        <end position="497"/>
    </location>
</feature>